<dbReference type="InterPro" id="IPR004360">
    <property type="entry name" value="Glyas_Fos-R_dOase_dom"/>
</dbReference>
<dbReference type="Gene3D" id="3.10.180.10">
    <property type="entry name" value="2,3-Dihydroxybiphenyl 1,2-Dioxygenase, domain 1"/>
    <property type="match status" value="1"/>
</dbReference>
<dbReference type="Proteomes" id="UP001500902">
    <property type="component" value="Unassembled WGS sequence"/>
</dbReference>
<dbReference type="EMBL" id="BAAAZP010000033">
    <property type="protein sequence ID" value="GAA3656942.1"/>
    <property type="molecule type" value="Genomic_DNA"/>
</dbReference>
<dbReference type="SUPFAM" id="SSF54593">
    <property type="entry name" value="Glyoxalase/Bleomycin resistance protein/Dihydroxybiphenyl dioxygenase"/>
    <property type="match status" value="1"/>
</dbReference>
<reference evidence="3" key="1">
    <citation type="journal article" date="2019" name="Int. J. Syst. Evol. Microbiol.">
        <title>The Global Catalogue of Microorganisms (GCM) 10K type strain sequencing project: providing services to taxonomists for standard genome sequencing and annotation.</title>
        <authorList>
            <consortium name="The Broad Institute Genomics Platform"/>
            <consortium name="The Broad Institute Genome Sequencing Center for Infectious Disease"/>
            <person name="Wu L."/>
            <person name="Ma J."/>
        </authorList>
    </citation>
    <scope>NUCLEOTIDE SEQUENCE [LARGE SCALE GENOMIC DNA]</scope>
    <source>
        <strain evidence="3">JCM 16904</strain>
    </source>
</reference>
<dbReference type="RefSeq" id="WP_344875298.1">
    <property type="nucleotide sequence ID" value="NZ_BAAAZP010000033.1"/>
</dbReference>
<sequence length="115" mass="12591">MIIFSRDAEADQAFLRDVLGCPNVDAGGGRLIFKLPPAEVAVHPTDGADIHELYLMCDDIDRTMAELRERGVEFVAPVSEQPWGALTALNLPGGGRLALYEPRHETAYDLPEDLS</sequence>
<feature type="domain" description="VOC" evidence="1">
    <location>
        <begin position="1"/>
        <end position="102"/>
    </location>
</feature>
<dbReference type="InterPro" id="IPR029068">
    <property type="entry name" value="Glyas_Bleomycin-R_OHBP_Dase"/>
</dbReference>
<dbReference type="InterPro" id="IPR037523">
    <property type="entry name" value="VOC_core"/>
</dbReference>
<dbReference type="PROSITE" id="PS51819">
    <property type="entry name" value="VOC"/>
    <property type="match status" value="1"/>
</dbReference>
<evidence type="ECO:0000313" key="2">
    <source>
        <dbReference type="EMBL" id="GAA3656942.1"/>
    </source>
</evidence>
<organism evidence="2 3">
    <name type="scientific">Nonomuraea antimicrobica</name>
    <dbReference type="NCBI Taxonomy" id="561173"/>
    <lineage>
        <taxon>Bacteria</taxon>
        <taxon>Bacillati</taxon>
        <taxon>Actinomycetota</taxon>
        <taxon>Actinomycetes</taxon>
        <taxon>Streptosporangiales</taxon>
        <taxon>Streptosporangiaceae</taxon>
        <taxon>Nonomuraea</taxon>
    </lineage>
</organism>
<proteinExistence type="predicted"/>
<name>A0ABP7BEF8_9ACTN</name>
<evidence type="ECO:0000259" key="1">
    <source>
        <dbReference type="PROSITE" id="PS51819"/>
    </source>
</evidence>
<gene>
    <name evidence="2" type="ORF">GCM10022224_020010</name>
</gene>
<dbReference type="Pfam" id="PF00903">
    <property type="entry name" value="Glyoxalase"/>
    <property type="match status" value="1"/>
</dbReference>
<comment type="caution">
    <text evidence="2">The sequence shown here is derived from an EMBL/GenBank/DDBJ whole genome shotgun (WGS) entry which is preliminary data.</text>
</comment>
<evidence type="ECO:0000313" key="3">
    <source>
        <dbReference type="Proteomes" id="UP001500902"/>
    </source>
</evidence>
<accession>A0ABP7BEF8</accession>
<protein>
    <recommendedName>
        <fullName evidence="1">VOC domain-containing protein</fullName>
    </recommendedName>
</protein>
<keyword evidence="3" id="KW-1185">Reference proteome</keyword>